<evidence type="ECO:0000313" key="9">
    <source>
        <dbReference type="Proteomes" id="UP000600139"/>
    </source>
</evidence>
<dbReference type="AlphaFoldDB" id="A0A934V9F4"/>
<feature type="domain" description="PDZ" evidence="7">
    <location>
        <begin position="240"/>
        <end position="311"/>
    </location>
</feature>
<dbReference type="PROSITE" id="PS50106">
    <property type="entry name" value="PDZ"/>
    <property type="match status" value="1"/>
</dbReference>
<dbReference type="RefSeq" id="WP_200349077.1">
    <property type="nucleotide sequence ID" value="NZ_BAABHZ010000005.1"/>
</dbReference>
<dbReference type="SMART" id="SM00228">
    <property type="entry name" value="PDZ"/>
    <property type="match status" value="1"/>
</dbReference>
<gene>
    <name evidence="8" type="ORF">JIN84_00645</name>
</gene>
<dbReference type="Gene3D" id="3.90.226.10">
    <property type="entry name" value="2-enoyl-CoA Hydratase, Chain A, domain 1"/>
    <property type="match status" value="1"/>
</dbReference>
<dbReference type="InterPro" id="IPR040573">
    <property type="entry name" value="TSP_N"/>
</dbReference>
<dbReference type="Pfam" id="PF17804">
    <property type="entry name" value="TSP_NTD"/>
    <property type="match status" value="1"/>
</dbReference>
<name>A0A934V9F4_9BACT</name>
<dbReference type="EMBL" id="JAENIK010000001">
    <property type="protein sequence ID" value="MBK1814115.1"/>
    <property type="molecule type" value="Genomic_DNA"/>
</dbReference>
<reference evidence="8" key="1">
    <citation type="submission" date="2021-01" db="EMBL/GenBank/DDBJ databases">
        <title>Modified the classification status of verrucomicrobia.</title>
        <authorList>
            <person name="Feng X."/>
        </authorList>
    </citation>
    <scope>NUCLEOTIDE SEQUENCE</scope>
    <source>
        <strain evidence="8">JCM 18052</strain>
    </source>
</reference>
<evidence type="ECO:0000256" key="6">
    <source>
        <dbReference type="SAM" id="SignalP"/>
    </source>
</evidence>
<dbReference type="PANTHER" id="PTHR32060">
    <property type="entry name" value="TAIL-SPECIFIC PROTEASE"/>
    <property type="match status" value="1"/>
</dbReference>
<keyword evidence="2 5" id="KW-0645">Protease</keyword>
<dbReference type="Pfam" id="PF00595">
    <property type="entry name" value="PDZ"/>
    <property type="match status" value="1"/>
</dbReference>
<dbReference type="GO" id="GO:0004175">
    <property type="term" value="F:endopeptidase activity"/>
    <property type="evidence" value="ECO:0007669"/>
    <property type="project" value="TreeGrafter"/>
</dbReference>
<sequence>MNPLLRRSIVPVVSLSAALVTTSGAFNLFGDPEPLDAKATDAATTMLTSKILEQSQFAHQELDEKLAGRFLDRYLDTLDGNRMVFLQSDIDEFAKSRAKLADATRSDGDSSLAHTIFKRYLERLDERVAFISDMLKTGKFDFTGDETFNYDRKDAPHPADIAAAKAIWTQQLRYEYLQEKLAGKKEEQIQKTLGNRSSRIADTMRKFDDKAVLEIYLESLAQVYDPHSDYMGPEQTKSFETSMNLSLTGIGATLRSVDGYCKVAELVPGGPADRSGLIKPGDSIIGVSQKQGDEYTDLIDLPLPKAVEMIRGKKGTTVYLNIIPAKAADESVRKSISIVREEIKLEDQQAKARVMDLPSGDDQKQRIGIIDLPAFYAGEGTAKSGPTSCTADVARIINKLKQENVTGIILDLRQNGGGSLQEAIDLTGLFIPSGPVVQTRNMQGRTEVGKDTDDQVLYDGPLVVLTSRFSASASEIVAGALQDYGRAVVVGDTSTFGKGTVQTIVPLSRIMQSEGIVPGSDPGVLKVTISKFYRPSGKSTQLEGVKADIVIPSLTDMPEIGESDLKNPLPWDTIAAAKFTPANRVTASIDTLRSRSTERVAKDEDFTDLKSEIERYRKLRDEKSVSLNEDKRKQEKAVLKARVEELKKQRLARATPEPTTYEVTVKNSNKPGLTDLYKPKARPINLAADADEEEDAIDDSPAHDLVLKEAQNILLDYSNLLKGKTVAKQQ</sequence>
<evidence type="ECO:0000259" key="7">
    <source>
        <dbReference type="PROSITE" id="PS50106"/>
    </source>
</evidence>
<comment type="similarity">
    <text evidence="1 5">Belongs to the peptidase S41A family.</text>
</comment>
<keyword evidence="4 5" id="KW-0720">Serine protease</keyword>
<evidence type="ECO:0000256" key="1">
    <source>
        <dbReference type="ARBA" id="ARBA00009179"/>
    </source>
</evidence>
<dbReference type="InterPro" id="IPR001478">
    <property type="entry name" value="PDZ"/>
</dbReference>
<proteinExistence type="inferred from homology"/>
<dbReference type="CDD" id="cd06782">
    <property type="entry name" value="cpPDZ_CPP-like"/>
    <property type="match status" value="1"/>
</dbReference>
<dbReference type="InterPro" id="IPR004447">
    <property type="entry name" value="Peptidase_S41A"/>
</dbReference>
<dbReference type="InterPro" id="IPR020992">
    <property type="entry name" value="Tail_Prtase_C"/>
</dbReference>
<dbReference type="GO" id="GO:0007165">
    <property type="term" value="P:signal transduction"/>
    <property type="evidence" value="ECO:0007669"/>
    <property type="project" value="TreeGrafter"/>
</dbReference>
<protein>
    <submittedName>
        <fullName evidence="8">Carboxy terminal-processing peptidase</fullName>
    </submittedName>
</protein>
<dbReference type="InterPro" id="IPR005151">
    <property type="entry name" value="Tail-specific_protease"/>
</dbReference>
<evidence type="ECO:0000256" key="3">
    <source>
        <dbReference type="ARBA" id="ARBA00022801"/>
    </source>
</evidence>
<evidence type="ECO:0000256" key="2">
    <source>
        <dbReference type="ARBA" id="ARBA00022670"/>
    </source>
</evidence>
<evidence type="ECO:0000256" key="4">
    <source>
        <dbReference type="ARBA" id="ARBA00022825"/>
    </source>
</evidence>
<dbReference type="Pfam" id="PF11818">
    <property type="entry name" value="DUF3340"/>
    <property type="match status" value="1"/>
</dbReference>
<feature type="signal peptide" evidence="6">
    <location>
        <begin position="1"/>
        <end position="25"/>
    </location>
</feature>
<dbReference type="Gene3D" id="2.30.42.10">
    <property type="match status" value="1"/>
</dbReference>
<dbReference type="GO" id="GO:0030288">
    <property type="term" value="C:outer membrane-bounded periplasmic space"/>
    <property type="evidence" value="ECO:0007669"/>
    <property type="project" value="TreeGrafter"/>
</dbReference>
<dbReference type="Pfam" id="PF03572">
    <property type="entry name" value="Peptidase_S41"/>
    <property type="match status" value="1"/>
</dbReference>
<dbReference type="InterPro" id="IPR029045">
    <property type="entry name" value="ClpP/crotonase-like_dom_sf"/>
</dbReference>
<comment type="caution">
    <text evidence="8">The sequence shown here is derived from an EMBL/GenBank/DDBJ whole genome shotgun (WGS) entry which is preliminary data.</text>
</comment>
<dbReference type="Proteomes" id="UP000600139">
    <property type="component" value="Unassembled WGS sequence"/>
</dbReference>
<evidence type="ECO:0000256" key="5">
    <source>
        <dbReference type="RuleBase" id="RU004404"/>
    </source>
</evidence>
<keyword evidence="9" id="KW-1185">Reference proteome</keyword>
<keyword evidence="3 5" id="KW-0378">Hydrolase</keyword>
<dbReference type="SUPFAM" id="SSF50156">
    <property type="entry name" value="PDZ domain-like"/>
    <property type="match status" value="1"/>
</dbReference>
<dbReference type="NCBIfam" id="TIGR00225">
    <property type="entry name" value="prc"/>
    <property type="match status" value="1"/>
</dbReference>
<dbReference type="FunFam" id="3.90.226.10:FF:000090">
    <property type="entry name" value="Tail-specific protease"/>
    <property type="match status" value="1"/>
</dbReference>
<dbReference type="PANTHER" id="PTHR32060:SF22">
    <property type="entry name" value="CARBOXYL-TERMINAL-PROCESSING PEPTIDASE 3, CHLOROPLASTIC"/>
    <property type="match status" value="1"/>
</dbReference>
<dbReference type="GO" id="GO:0006508">
    <property type="term" value="P:proteolysis"/>
    <property type="evidence" value="ECO:0007669"/>
    <property type="project" value="UniProtKB-KW"/>
</dbReference>
<dbReference type="InterPro" id="IPR036034">
    <property type="entry name" value="PDZ_sf"/>
</dbReference>
<dbReference type="SMART" id="SM00245">
    <property type="entry name" value="TSPc"/>
    <property type="match status" value="1"/>
</dbReference>
<accession>A0A934V9F4</accession>
<organism evidence="8 9">
    <name type="scientific">Luteolibacter yonseiensis</name>
    <dbReference type="NCBI Taxonomy" id="1144680"/>
    <lineage>
        <taxon>Bacteria</taxon>
        <taxon>Pseudomonadati</taxon>
        <taxon>Verrucomicrobiota</taxon>
        <taxon>Verrucomicrobiia</taxon>
        <taxon>Verrucomicrobiales</taxon>
        <taxon>Verrucomicrobiaceae</taxon>
        <taxon>Luteolibacter</taxon>
    </lineage>
</organism>
<feature type="chain" id="PRO_5037734983" evidence="6">
    <location>
        <begin position="26"/>
        <end position="730"/>
    </location>
</feature>
<dbReference type="CDD" id="cd07560">
    <property type="entry name" value="Peptidase_S41_CPP"/>
    <property type="match status" value="1"/>
</dbReference>
<keyword evidence="6" id="KW-0732">Signal</keyword>
<dbReference type="SUPFAM" id="SSF52096">
    <property type="entry name" value="ClpP/crotonase"/>
    <property type="match status" value="1"/>
</dbReference>
<dbReference type="GO" id="GO:0008236">
    <property type="term" value="F:serine-type peptidase activity"/>
    <property type="evidence" value="ECO:0007669"/>
    <property type="project" value="UniProtKB-KW"/>
</dbReference>
<evidence type="ECO:0000313" key="8">
    <source>
        <dbReference type="EMBL" id="MBK1814115.1"/>
    </source>
</evidence>